<feature type="compositionally biased region" description="Polar residues" evidence="1">
    <location>
        <begin position="950"/>
        <end position="959"/>
    </location>
</feature>
<dbReference type="KEGG" id="mpuf:101683317"/>
<organism evidence="2">
    <name type="scientific">Mustela putorius furo</name>
    <name type="common">European domestic ferret</name>
    <name type="synonym">Mustela furo</name>
    <dbReference type="NCBI Taxonomy" id="9669"/>
    <lineage>
        <taxon>Eukaryota</taxon>
        <taxon>Metazoa</taxon>
        <taxon>Chordata</taxon>
        <taxon>Craniata</taxon>
        <taxon>Vertebrata</taxon>
        <taxon>Euteleostomi</taxon>
        <taxon>Mammalia</taxon>
        <taxon>Eutheria</taxon>
        <taxon>Laurasiatheria</taxon>
        <taxon>Carnivora</taxon>
        <taxon>Caniformia</taxon>
        <taxon>Musteloidea</taxon>
        <taxon>Mustelidae</taxon>
        <taxon>Mustelinae</taxon>
        <taxon>Mustela</taxon>
    </lineage>
</organism>
<feature type="compositionally biased region" description="Polar residues" evidence="1">
    <location>
        <begin position="415"/>
        <end position="426"/>
    </location>
</feature>
<dbReference type="InterPro" id="IPR026784">
    <property type="entry name" value="Coact_PPARg"/>
</dbReference>
<dbReference type="PANTHER" id="PTHR15976">
    <property type="entry name" value="CONSTITUTIVE COACTIVATOR OF PEROXISOME PROLIFERATOR-ACTIVATED RECEPTOR GAMMA"/>
    <property type="match status" value="1"/>
</dbReference>
<proteinExistence type="predicted"/>
<dbReference type="HOGENOM" id="CLU_008339_2_0_1"/>
<dbReference type="InParanoid" id="M3XZ94"/>
<feature type="compositionally biased region" description="Polar residues" evidence="1">
    <location>
        <begin position="988"/>
        <end position="1013"/>
    </location>
</feature>
<dbReference type="EMBL" id="AEYP01065293">
    <property type="status" value="NOT_ANNOTATED_CDS"/>
    <property type="molecule type" value="Genomic_DNA"/>
</dbReference>
<evidence type="ECO:0000256" key="1">
    <source>
        <dbReference type="SAM" id="MobiDB-lite"/>
    </source>
</evidence>
<dbReference type="GO" id="GO:0005829">
    <property type="term" value="C:cytosol"/>
    <property type="evidence" value="ECO:0007669"/>
    <property type="project" value="Ensembl"/>
</dbReference>
<reference evidence="2" key="1">
    <citation type="submission" date="2024-06" db="UniProtKB">
        <authorList>
            <consortium name="Ensembl"/>
        </authorList>
    </citation>
    <scope>IDENTIFICATION</scope>
</reference>
<evidence type="ECO:0000313" key="2">
    <source>
        <dbReference type="Ensembl" id="ENSMPUP00000004395.1"/>
    </source>
</evidence>
<feature type="region of interest" description="Disordered" evidence="1">
    <location>
        <begin position="835"/>
        <end position="857"/>
    </location>
</feature>
<dbReference type="Ensembl" id="ENSMPUT00000004471.1">
    <property type="protein sequence ID" value="ENSMPUP00000004395.1"/>
    <property type="gene ID" value="ENSMPUG00000004428.1"/>
</dbReference>
<dbReference type="eggNOG" id="ENOG502QQNQ">
    <property type="taxonomic scope" value="Eukaryota"/>
</dbReference>
<dbReference type="GeneTree" id="ENSGT00530000063168"/>
<dbReference type="PANTHER" id="PTHR15976:SF14">
    <property type="entry name" value="CONSTITUTIVE COACTIVATOR OF PPAR-GAMMA-LIKE PROTEIN 1"/>
    <property type="match status" value="1"/>
</dbReference>
<dbReference type="STRING" id="9669.ENSMPUP00000004395"/>
<feature type="compositionally biased region" description="Basic and acidic residues" evidence="1">
    <location>
        <begin position="393"/>
        <end position="414"/>
    </location>
</feature>
<feature type="region of interest" description="Disordered" evidence="1">
    <location>
        <begin position="288"/>
        <end position="310"/>
    </location>
</feature>
<dbReference type="GO" id="GO:0005634">
    <property type="term" value="C:nucleus"/>
    <property type="evidence" value="ECO:0007669"/>
    <property type="project" value="TreeGrafter"/>
</dbReference>
<dbReference type="AlphaFoldDB" id="M3XZ94"/>
<dbReference type="EMBL" id="AEYP01065294">
    <property type="status" value="NOT_ANNOTATED_CDS"/>
    <property type="molecule type" value="Genomic_DNA"/>
</dbReference>
<sequence length="1030" mass="111260">MLLSLAQVAQSIEDHHQEVIGFCRENGFHGLVAYDSDYALCNIPYYFSAHALKLSRNGKSLTTSQYLMHEVAKQLDLNPNRFPIFAALLGNHILPDEDLASFHWSLLGPEHPLASLKVRAHQLVLPPCDVVIKAVADYVRNIQDPSDLDAVAKDVFQHSQSRTDDKVIRFKRAIGYYSATSKPMAFHPAHYLGCLPACQGVSSGVTPEMETQPGRKDAAPAKLLRLTGQGHLQECRVAHVGPRGCRGCTACPEQRVMTARPNPFGMPGIVPPYVPPQMLNIPQTPLQAKPVAPQVPSPGAAGQGPHPYSLAEPALTLETSGKSLTEHSTYSNIPHEGKHTPLYERSSPIHPAPGGSPNHVDSAYFPGSSTSSSSDNDEGSGAAANHISGNKIGWEKTGSHSEPQARGDPGDQTKTEGSSTASSGSQLAEGKGSQLGTVQPIPCLLSMPTRNHMDITTPPLPPVAPEVLRVAEHRHKKGLMYPYIFHVLTKGEIKIAVSIEDEASKDLPPAALLYRPVRQYVYGVLFSLAESRKKTERLAFRKNRLPPEFPPVIIKEWAAYKGKSPQTPELVEALAFREWTCPNLKRLWLGKAVEDKNRRMRAFLACMRSDTPAMLNPASVPTHLTVLCCVLRYMVQWPGARILRRQELDAFLAQALSPKLYEPDQLQELKIENLDPRGIQLSALFMSGVDMALFANDACGQPVPWEHCCPWMYFDGKLFQSKLLKASREKTPLIDLCDGQAEQAAKVEKMRQSILEGLNLSRQSHPLPFPPPTALPFYPASVYPRHFGPVPPAQGRGRGFAGVCGFGGPYGETVATGAYRAFRVATAAGHCGAFSGGDSGRTSKSQGGLQPIPSQGGKLEIAGTVVGHWAGSRRGRGGRGPFPLQVVSVGGPARGRPRGVISTPVIRTFGRGGRYYGRGYKNQGVIQGKPPYAASAEEVAKELKSRSGESKSSAVSSDGSLAENGAVAEEKPAPQMNGSAGDARAPSHSESALNNDSKTCNTNPHLNALSTDSACRRADALDTAVLKKEE</sequence>
<name>M3XZ94_MUSPF</name>
<protein>
    <submittedName>
        <fullName evidence="2">Family with sequence similarity 120A</fullName>
    </submittedName>
</protein>
<accession>M3XZ94</accession>
<feature type="region of interest" description="Disordered" evidence="1">
    <location>
        <begin position="943"/>
        <end position="1014"/>
    </location>
</feature>
<dbReference type="OMA" id="YILSPQY"/>
<gene>
    <name evidence="2" type="primary">FAM120A</name>
</gene>
<feature type="region of interest" description="Disordered" evidence="1">
    <location>
        <begin position="326"/>
        <end position="439"/>
    </location>
</feature>